<evidence type="ECO:0000256" key="5">
    <source>
        <dbReference type="ARBA" id="ARBA00022989"/>
    </source>
</evidence>
<keyword evidence="3" id="KW-0813">Transport</keyword>
<keyword evidence="9" id="KW-1185">Reference proteome</keyword>
<dbReference type="PANTHER" id="PTHR31376:SF62">
    <property type="entry name" value="PURINE PERMEASE 14-RELATED"/>
    <property type="match status" value="1"/>
</dbReference>
<evidence type="ECO:0000256" key="2">
    <source>
        <dbReference type="ARBA" id="ARBA00006213"/>
    </source>
</evidence>
<feature type="transmembrane region" description="Helical" evidence="7">
    <location>
        <begin position="110"/>
        <end position="128"/>
    </location>
</feature>
<comment type="similarity">
    <text evidence="2">Belongs to the purine permeases (TC 2.A.7.14) family.</text>
</comment>
<evidence type="ECO:0000256" key="7">
    <source>
        <dbReference type="SAM" id="Phobius"/>
    </source>
</evidence>
<reference evidence="8 9" key="1">
    <citation type="journal article" date="2020" name="BMC Genomics">
        <title>Intraspecific diversification of the crop wild relative Brassica cretica Lam. using demographic model selection.</title>
        <authorList>
            <person name="Kioukis A."/>
            <person name="Michalopoulou V.A."/>
            <person name="Briers L."/>
            <person name="Pirintsos S."/>
            <person name="Studholme D.J."/>
            <person name="Pavlidis P."/>
            <person name="Sarris P.F."/>
        </authorList>
    </citation>
    <scope>NUCLEOTIDE SEQUENCE [LARGE SCALE GENOMIC DNA]</scope>
    <source>
        <strain evidence="9">cv. PFS-1207/04</strain>
    </source>
</reference>
<evidence type="ECO:0000313" key="8">
    <source>
        <dbReference type="EMBL" id="KAF3518892.1"/>
    </source>
</evidence>
<comment type="caution">
    <text evidence="8">The sequence shown here is derived from an EMBL/GenBank/DDBJ whole genome shotgun (WGS) entry which is preliminary data.</text>
</comment>
<comment type="subcellular location">
    <subcellularLocation>
        <location evidence="1">Membrane</location>
        <topology evidence="1">Multi-pass membrane protein</topology>
    </subcellularLocation>
</comment>
<keyword evidence="6 7" id="KW-0472">Membrane</keyword>
<keyword evidence="4 7" id="KW-0812">Transmembrane</keyword>
<name>A0ABQ7AXI0_BRACR</name>
<keyword evidence="5 7" id="KW-1133">Transmembrane helix</keyword>
<proteinExistence type="inferred from homology"/>
<evidence type="ECO:0000256" key="3">
    <source>
        <dbReference type="ARBA" id="ARBA00022448"/>
    </source>
</evidence>
<evidence type="ECO:0000256" key="1">
    <source>
        <dbReference type="ARBA" id="ARBA00004141"/>
    </source>
</evidence>
<dbReference type="Pfam" id="PF16913">
    <property type="entry name" value="PUNUT"/>
    <property type="match status" value="1"/>
</dbReference>
<dbReference type="Proteomes" id="UP000266723">
    <property type="component" value="Unassembled WGS sequence"/>
</dbReference>
<evidence type="ECO:0000313" key="9">
    <source>
        <dbReference type="Proteomes" id="UP000266723"/>
    </source>
</evidence>
<evidence type="ECO:0000256" key="4">
    <source>
        <dbReference type="ARBA" id="ARBA00022692"/>
    </source>
</evidence>
<sequence length="273" mass="32532">MGHNQPMQFNSQEQFVQIPLEIEPLQNSDSNHRRNKWLTIIICIILAVTGQSAVRLLENYYFLHRNRNFRYGVWTQSLLQVVGFPILLFPFVLLHLSCNKKKQLIMTSDGISRVQLAIAYLILAVFMFYQATLSNIRHGIPFKVFTLIYTTQLLFTPVFSADFEKIISNRWMMISLFFAIITGSFTLYTFRRIARHFLSIEETDVQRYLIGTSRRFFLLHNPLLYEEHIRFHSQRLHQQETTHEFRRRRCVRCGVYLVIQDLYKLKPLQTYIN</sequence>
<dbReference type="PANTHER" id="PTHR31376">
    <property type="entry name" value="OS09G0467300 PROTEIN-RELATED"/>
    <property type="match status" value="1"/>
</dbReference>
<feature type="transmembrane region" description="Helical" evidence="7">
    <location>
        <begin position="77"/>
        <end position="98"/>
    </location>
</feature>
<gene>
    <name evidence="8" type="ORF">DY000_02063983</name>
</gene>
<dbReference type="InterPro" id="IPR030182">
    <property type="entry name" value="PUP_plant"/>
</dbReference>
<feature type="transmembrane region" description="Helical" evidence="7">
    <location>
        <begin position="37"/>
        <end position="57"/>
    </location>
</feature>
<organism evidence="8 9">
    <name type="scientific">Brassica cretica</name>
    <name type="common">Mustard</name>
    <dbReference type="NCBI Taxonomy" id="69181"/>
    <lineage>
        <taxon>Eukaryota</taxon>
        <taxon>Viridiplantae</taxon>
        <taxon>Streptophyta</taxon>
        <taxon>Embryophyta</taxon>
        <taxon>Tracheophyta</taxon>
        <taxon>Spermatophyta</taxon>
        <taxon>Magnoliopsida</taxon>
        <taxon>eudicotyledons</taxon>
        <taxon>Gunneridae</taxon>
        <taxon>Pentapetalae</taxon>
        <taxon>rosids</taxon>
        <taxon>malvids</taxon>
        <taxon>Brassicales</taxon>
        <taxon>Brassicaceae</taxon>
        <taxon>Brassiceae</taxon>
        <taxon>Brassica</taxon>
    </lineage>
</organism>
<feature type="transmembrane region" description="Helical" evidence="7">
    <location>
        <begin position="171"/>
        <end position="190"/>
    </location>
</feature>
<accession>A0ABQ7AXI0</accession>
<evidence type="ECO:0000256" key="6">
    <source>
        <dbReference type="ARBA" id="ARBA00023136"/>
    </source>
</evidence>
<protein>
    <submittedName>
        <fullName evidence="8">Uncharacterized protein</fullName>
    </submittedName>
</protein>
<dbReference type="EMBL" id="QGKV02001556">
    <property type="protein sequence ID" value="KAF3518892.1"/>
    <property type="molecule type" value="Genomic_DNA"/>
</dbReference>